<dbReference type="InterPro" id="IPR005119">
    <property type="entry name" value="LysR_subst-bd"/>
</dbReference>
<dbReference type="Pfam" id="PF03466">
    <property type="entry name" value="LysR_substrate"/>
    <property type="match status" value="1"/>
</dbReference>
<evidence type="ECO:0000256" key="1">
    <source>
        <dbReference type="ARBA" id="ARBA00009437"/>
    </source>
</evidence>
<dbReference type="GO" id="GO:0003700">
    <property type="term" value="F:DNA-binding transcription factor activity"/>
    <property type="evidence" value="ECO:0007669"/>
    <property type="project" value="InterPro"/>
</dbReference>
<geneLocation type="plasmid" evidence="6">
    <name>unnamed</name>
</geneLocation>
<evidence type="ECO:0000256" key="4">
    <source>
        <dbReference type="ARBA" id="ARBA00023163"/>
    </source>
</evidence>
<dbReference type="Pfam" id="PF00126">
    <property type="entry name" value="HTH_1"/>
    <property type="match status" value="1"/>
</dbReference>
<dbReference type="PANTHER" id="PTHR30126:SF4">
    <property type="entry name" value="LYSR FAMILY TRANSCRIPTIONAL REGULATOR"/>
    <property type="match status" value="1"/>
</dbReference>
<dbReference type="EMBL" id="CP023526">
    <property type="protein sequence ID" value="ATF95346.1"/>
    <property type="molecule type" value="Genomic_DNA"/>
</dbReference>
<evidence type="ECO:0000313" key="7">
    <source>
        <dbReference type="Proteomes" id="UP000217979"/>
    </source>
</evidence>
<accession>A0A291E5Z0</accession>
<organism evidence="6 7">
    <name type="scientific">Cedecea neteri</name>
    <dbReference type="NCBI Taxonomy" id="158822"/>
    <lineage>
        <taxon>Bacteria</taxon>
        <taxon>Pseudomonadati</taxon>
        <taxon>Pseudomonadota</taxon>
        <taxon>Gammaproteobacteria</taxon>
        <taxon>Enterobacterales</taxon>
        <taxon>Enterobacteriaceae</taxon>
        <taxon>Cedecea</taxon>
    </lineage>
</organism>
<feature type="domain" description="HTH lysR-type" evidence="5">
    <location>
        <begin position="9"/>
        <end position="66"/>
    </location>
</feature>
<evidence type="ECO:0000259" key="5">
    <source>
        <dbReference type="PROSITE" id="PS50931"/>
    </source>
</evidence>
<dbReference type="SUPFAM" id="SSF53850">
    <property type="entry name" value="Periplasmic binding protein-like II"/>
    <property type="match status" value="1"/>
</dbReference>
<comment type="similarity">
    <text evidence="1">Belongs to the LysR transcriptional regulatory family.</text>
</comment>
<dbReference type="Gene3D" id="3.40.190.290">
    <property type="match status" value="1"/>
</dbReference>
<dbReference type="AlphaFoldDB" id="A0A291E5Z0"/>
<dbReference type="SUPFAM" id="SSF46785">
    <property type="entry name" value="Winged helix' DNA-binding domain"/>
    <property type="match status" value="1"/>
</dbReference>
<dbReference type="InterPro" id="IPR000847">
    <property type="entry name" value="LysR_HTH_N"/>
</dbReference>
<dbReference type="GO" id="GO:0000976">
    <property type="term" value="F:transcription cis-regulatory region binding"/>
    <property type="evidence" value="ECO:0007669"/>
    <property type="project" value="TreeGrafter"/>
</dbReference>
<dbReference type="Gene3D" id="1.10.10.10">
    <property type="entry name" value="Winged helix-like DNA-binding domain superfamily/Winged helix DNA-binding domain"/>
    <property type="match status" value="1"/>
</dbReference>
<reference evidence="6 7" key="1">
    <citation type="submission" date="2017-09" db="EMBL/GenBank/DDBJ databases">
        <title>FDA dAtabase for Regulatory Grade micrObial Sequences (FDA-ARGOS): Supporting development and validation of Infectious Disease Dx tests.</title>
        <authorList>
            <person name="Minogue T."/>
            <person name="Wolcott M."/>
            <person name="Wasieloski L."/>
            <person name="Aguilar W."/>
            <person name="Moore D."/>
            <person name="Tallon L."/>
            <person name="Sadzewicz L."/>
            <person name="Ott S."/>
            <person name="Zhao X."/>
            <person name="Nagaraj S."/>
            <person name="Vavikolanu K."/>
            <person name="Aluvathingal J."/>
            <person name="Nadendla S."/>
            <person name="Sichtig H."/>
        </authorList>
    </citation>
    <scope>NUCLEOTIDE SEQUENCE [LARGE SCALE GENOMIC DNA]</scope>
    <source>
        <strain evidence="6 7">FDAARGOS_392</strain>
        <plasmid evidence="7">Plasmid unnamed</plasmid>
    </source>
</reference>
<evidence type="ECO:0000313" key="6">
    <source>
        <dbReference type="EMBL" id="ATF95346.1"/>
    </source>
</evidence>
<evidence type="ECO:0000256" key="2">
    <source>
        <dbReference type="ARBA" id="ARBA00023015"/>
    </source>
</evidence>
<dbReference type="Proteomes" id="UP000217979">
    <property type="component" value="Plasmid unnamed"/>
</dbReference>
<proteinExistence type="inferred from homology"/>
<dbReference type="InterPro" id="IPR036390">
    <property type="entry name" value="WH_DNA-bd_sf"/>
</dbReference>
<dbReference type="InterPro" id="IPR036388">
    <property type="entry name" value="WH-like_DNA-bd_sf"/>
</dbReference>
<dbReference type="PROSITE" id="PS50931">
    <property type="entry name" value="HTH_LYSR"/>
    <property type="match status" value="1"/>
</dbReference>
<keyword evidence="3" id="KW-0238">DNA-binding</keyword>
<keyword evidence="4" id="KW-0804">Transcription</keyword>
<protein>
    <submittedName>
        <fullName evidence="6">LysR family transcriptional regulator</fullName>
    </submittedName>
</protein>
<dbReference type="PANTHER" id="PTHR30126">
    <property type="entry name" value="HTH-TYPE TRANSCRIPTIONAL REGULATOR"/>
    <property type="match status" value="1"/>
</dbReference>
<sequence length="299" mass="33857">MGNLSMSKLSLDVMQLLNLIKETGSFSTTAERLHRTPSAISYRVSSVEKQLGIKLFKRNGPIVELTRTGETIASEGEWILKAVDNLENSLNIQNKAAPLIKIGVSESFAVKKFSQYLCDFLNHYPDAKLIIQKIKNGDEWQQLMSHNIDIVISGNPCPSNMNVKTMPMGTNKLVCCATPEYLKAYREKSKKTGHEQENCIVISNSNFDSIVKYSIPCLRMNNRVIVDDMATQIDLIKSGCGFGIVPLFSIRELLNNNELKLANIENEIGYEMIWTGWTEDNKSRHVKWWVEVLKEICIH</sequence>
<evidence type="ECO:0000256" key="3">
    <source>
        <dbReference type="ARBA" id="ARBA00023125"/>
    </source>
</evidence>
<keyword evidence="2" id="KW-0805">Transcription regulation</keyword>
<keyword evidence="6" id="KW-0614">Plasmid</keyword>
<gene>
    <name evidence="6" type="ORF">CO704_24905</name>
</gene>
<name>A0A291E5Z0_9ENTR</name>